<dbReference type="Proteomes" id="UP001462640">
    <property type="component" value="Unassembled WGS sequence"/>
</dbReference>
<keyword evidence="1" id="KW-0472">Membrane</keyword>
<evidence type="ECO:0000313" key="2">
    <source>
        <dbReference type="EMBL" id="MEO3714521.1"/>
    </source>
</evidence>
<dbReference type="Pfam" id="PF05987">
    <property type="entry name" value="DUF898"/>
    <property type="match status" value="1"/>
</dbReference>
<gene>
    <name evidence="2" type="ORF">ABDJ40_17270</name>
</gene>
<feature type="transmembrane region" description="Helical" evidence="1">
    <location>
        <begin position="286"/>
        <end position="309"/>
    </location>
</feature>
<keyword evidence="1" id="KW-0812">Transmembrane</keyword>
<feature type="transmembrane region" description="Helical" evidence="1">
    <location>
        <begin position="104"/>
        <end position="123"/>
    </location>
</feature>
<protein>
    <submittedName>
        <fullName evidence="2">YjgN family protein</fullName>
    </submittedName>
</protein>
<dbReference type="EMBL" id="JBDPZC010000008">
    <property type="protein sequence ID" value="MEO3714521.1"/>
    <property type="molecule type" value="Genomic_DNA"/>
</dbReference>
<feature type="transmembrane region" description="Helical" evidence="1">
    <location>
        <begin position="247"/>
        <end position="280"/>
    </location>
</feature>
<comment type="caution">
    <text evidence="2">The sequence shown here is derived from an EMBL/GenBank/DDBJ whole genome shotgun (WGS) entry which is preliminary data.</text>
</comment>
<name>A0ABV0GHI9_9BURK</name>
<reference evidence="2 3" key="1">
    <citation type="submission" date="2024-05" db="EMBL/GenBank/DDBJ databases">
        <title>Roseateles sp. 2.12 16S ribosomal RNA gene Genome sequencing and assembly.</title>
        <authorList>
            <person name="Woo H."/>
        </authorList>
    </citation>
    <scope>NUCLEOTIDE SEQUENCE [LARGE SCALE GENOMIC DNA]</scope>
    <source>
        <strain evidence="2 3">2.12</strain>
    </source>
</reference>
<keyword evidence="1" id="KW-1133">Transmembrane helix</keyword>
<sequence>MEEHDKAAPAAGASVALESTIAQPTERPLEPSVARPPEPRRLSLQFTGSGSEYFRIWIVNLLLSLVTLGLYLPHAKARRLRYFYANTLVDGEALAFHGDPWRMFRGFVLLAVLMGCYAVAGQMSPTSGFIAFLVLCAVWPALWQSSLSFRLSNTSWRGLRFRFLGSKKDAYLTLLPTYVPTIALVGVQAFFAKDLVASDGKPEGPALAWMGTIVLVWYLLTPWMLWSLKRYQHGAYAFASQRTRMPVGLGTFYLMALKALGVLLLALVAIVGMIFLGGWLSKGNMTWLIGSVMLGYLIFFVITAPYFTARVQNLVWGHTEAQALRFDSQLSFGSLALLTLKNWLLTAVTLGLYRPFAAVRTAKLRLESLSIHCSEDPAEWMQAAMQVDKDAAGEAAGDFFGIDVGL</sequence>
<proteinExistence type="predicted"/>
<evidence type="ECO:0000313" key="3">
    <source>
        <dbReference type="Proteomes" id="UP001462640"/>
    </source>
</evidence>
<keyword evidence="3" id="KW-1185">Reference proteome</keyword>
<feature type="transmembrane region" description="Helical" evidence="1">
    <location>
        <begin position="53"/>
        <end position="72"/>
    </location>
</feature>
<evidence type="ECO:0000256" key="1">
    <source>
        <dbReference type="SAM" id="Phobius"/>
    </source>
</evidence>
<dbReference type="InterPro" id="IPR010295">
    <property type="entry name" value="DUF898"/>
</dbReference>
<feature type="transmembrane region" description="Helical" evidence="1">
    <location>
        <begin position="170"/>
        <end position="191"/>
    </location>
</feature>
<feature type="transmembrane region" description="Helical" evidence="1">
    <location>
        <begin position="330"/>
        <end position="353"/>
    </location>
</feature>
<feature type="transmembrane region" description="Helical" evidence="1">
    <location>
        <begin position="206"/>
        <end position="226"/>
    </location>
</feature>
<dbReference type="RefSeq" id="WP_347611612.1">
    <property type="nucleotide sequence ID" value="NZ_JBDPZC010000008.1"/>
</dbReference>
<feature type="transmembrane region" description="Helical" evidence="1">
    <location>
        <begin position="129"/>
        <end position="149"/>
    </location>
</feature>
<accession>A0ABV0GHI9</accession>
<organism evidence="2 3">
    <name type="scientific">Roseateles flavus</name>
    <dbReference type="NCBI Taxonomy" id="3149041"/>
    <lineage>
        <taxon>Bacteria</taxon>
        <taxon>Pseudomonadati</taxon>
        <taxon>Pseudomonadota</taxon>
        <taxon>Betaproteobacteria</taxon>
        <taxon>Burkholderiales</taxon>
        <taxon>Sphaerotilaceae</taxon>
        <taxon>Roseateles</taxon>
    </lineage>
</organism>